<dbReference type="RefSeq" id="WP_232581752.1">
    <property type="nucleotide sequence ID" value="NZ_WMCP01000043.1"/>
</dbReference>
<protein>
    <recommendedName>
        <fullName evidence="3">Lacal_2735 family protein</fullName>
    </recommendedName>
</protein>
<name>A0AAW5A1X4_PHOPO</name>
<comment type="caution">
    <text evidence="1">The sequence shown here is derived from an EMBL/GenBank/DDBJ whole genome shotgun (WGS) entry which is preliminary data.</text>
</comment>
<dbReference type="AlphaFoldDB" id="A0AAW5A1X4"/>
<dbReference type="Proteomes" id="UP000813876">
    <property type="component" value="Unassembled WGS sequence"/>
</dbReference>
<reference evidence="1" key="1">
    <citation type="submission" date="2019-11" db="EMBL/GenBank/DDBJ databases">
        <title>Comparative genomics of photobacteria reveal adaptation to distinct habitats.</title>
        <authorList>
            <person name="Fuertes-Perez S."/>
            <person name="Hilgarth M."/>
            <person name="Vogel R.F."/>
        </authorList>
    </citation>
    <scope>NUCLEOTIDE SEQUENCE</scope>
    <source>
        <strain evidence="1">TMW2.2145</strain>
    </source>
</reference>
<proteinExistence type="predicted"/>
<evidence type="ECO:0000313" key="2">
    <source>
        <dbReference type="Proteomes" id="UP000813876"/>
    </source>
</evidence>
<dbReference type="EMBL" id="WMCP01000043">
    <property type="protein sequence ID" value="MCF2304090.1"/>
    <property type="molecule type" value="Genomic_DNA"/>
</dbReference>
<organism evidence="1 2">
    <name type="scientific">Photobacterium phosphoreum</name>
    <dbReference type="NCBI Taxonomy" id="659"/>
    <lineage>
        <taxon>Bacteria</taxon>
        <taxon>Pseudomonadati</taxon>
        <taxon>Pseudomonadota</taxon>
        <taxon>Gammaproteobacteria</taxon>
        <taxon>Vibrionales</taxon>
        <taxon>Vibrionaceae</taxon>
        <taxon>Photobacterium</taxon>
    </lineage>
</organism>
<gene>
    <name evidence="1" type="ORF">GLP33_20510</name>
</gene>
<sequence length="52" mass="6235">MKRQFVSFEQYKKKALQDPEIKKSYDDLAEEFKLISDQIALQKQNNNNTLEQ</sequence>
<evidence type="ECO:0000313" key="1">
    <source>
        <dbReference type="EMBL" id="MCF2304090.1"/>
    </source>
</evidence>
<accession>A0AAW5A1X4</accession>
<evidence type="ECO:0008006" key="3">
    <source>
        <dbReference type="Google" id="ProtNLM"/>
    </source>
</evidence>